<organism evidence="5 6">
    <name type="scientific">Phocaeicola vulgatus</name>
    <name type="common">Bacteroides vulgatus</name>
    <dbReference type="NCBI Taxonomy" id="821"/>
    <lineage>
        <taxon>Bacteria</taxon>
        <taxon>Pseudomonadati</taxon>
        <taxon>Bacteroidota</taxon>
        <taxon>Bacteroidia</taxon>
        <taxon>Bacteroidales</taxon>
        <taxon>Bacteroidaceae</taxon>
        <taxon>Phocaeicola</taxon>
    </lineage>
</organism>
<dbReference type="AlphaFoldDB" id="A0A380Z2B3"/>
<dbReference type="EMBL" id="WDBI01000070">
    <property type="protein sequence ID" value="KAB6521963.1"/>
    <property type="molecule type" value="Genomic_DNA"/>
</dbReference>
<evidence type="ECO:0000313" key="5">
    <source>
        <dbReference type="EMBL" id="RGL89460.1"/>
    </source>
</evidence>
<dbReference type="PRINTS" id="PR01713">
    <property type="entry name" value="NUCEPIMERASE"/>
</dbReference>
<dbReference type="RefSeq" id="WP_016271170.1">
    <property type="nucleotide sequence ID" value="NZ_CAXKYE010000064.1"/>
</dbReference>
<dbReference type="SUPFAM" id="SSF51735">
    <property type="entry name" value="NAD(P)-binding Rossmann-fold domains"/>
    <property type="match status" value="1"/>
</dbReference>
<proteinExistence type="predicted"/>
<dbReference type="Gene3D" id="3.40.50.720">
    <property type="entry name" value="NAD(P)-binding Rossmann-like Domain"/>
    <property type="match status" value="2"/>
</dbReference>
<reference evidence="4" key="3">
    <citation type="submission" date="2023-01" db="EMBL/GenBank/DDBJ databases">
        <title>Human gut microbiome strain richness.</title>
        <authorList>
            <person name="Chen-Liaw A."/>
        </authorList>
    </citation>
    <scope>NUCLEOTIDE SEQUENCE</scope>
    <source>
        <strain evidence="4">H9_m1001271B151109d0_201107</strain>
    </source>
</reference>
<dbReference type="EMBL" id="QSSN01000001">
    <property type="protein sequence ID" value="RGL89460.1"/>
    <property type="molecule type" value="Genomic_DNA"/>
</dbReference>
<dbReference type="Proteomes" id="UP000469427">
    <property type="component" value="Unassembled WGS sequence"/>
</dbReference>
<accession>A0A380Z2B3</accession>
<evidence type="ECO:0000313" key="7">
    <source>
        <dbReference type="Proteomes" id="UP000469427"/>
    </source>
</evidence>
<dbReference type="Proteomes" id="UP000261278">
    <property type="component" value="Unassembled WGS sequence"/>
</dbReference>
<dbReference type="EMBL" id="JAQKEI010000046">
    <property type="protein sequence ID" value="MDB0854050.1"/>
    <property type="molecule type" value="Genomic_DNA"/>
</dbReference>
<dbReference type="PANTHER" id="PTHR43574">
    <property type="entry name" value="EPIMERASE-RELATED"/>
    <property type="match status" value="1"/>
</dbReference>
<evidence type="ECO:0000313" key="3">
    <source>
        <dbReference type="EMBL" id="KAB6521963.1"/>
    </source>
</evidence>
<dbReference type="Gene3D" id="3.90.25.10">
    <property type="entry name" value="UDP-galactose 4-epimerase, domain 1"/>
    <property type="match status" value="1"/>
</dbReference>
<reference evidence="5 6" key="1">
    <citation type="submission" date="2018-08" db="EMBL/GenBank/DDBJ databases">
        <title>A genome reference for cultivated species of the human gut microbiota.</title>
        <authorList>
            <person name="Zou Y."/>
            <person name="Xue W."/>
            <person name="Luo G."/>
        </authorList>
    </citation>
    <scope>NUCLEOTIDE SEQUENCE [LARGE SCALE GENOMIC DNA]</scope>
    <source>
        <strain evidence="5 6">TF05-18</strain>
    </source>
</reference>
<evidence type="ECO:0000313" key="6">
    <source>
        <dbReference type="Proteomes" id="UP000261278"/>
    </source>
</evidence>
<sequence>MKILVTGAAGFIGSRLASQLAKRGDEVVGIDNINTYYDPNLKYARLREFYGIEADAQWGMVGAIPETGNDGRTAVTFPDMPWGRALQSTLMPNLRFVRMDIVNRDALSRLFQEEKFDKVMNLAAQAGVRYSLRNPYAYIESNVMGFMNILECCRLNNIQHLVYASSSSIYGLNDRAPFSEDDEVIQPVSIYAATKKSNELMAHAYGKLYGLKTTGLRYFTVYGPWGRPDMAPMLFASAISKGKEINVFNNGDLIRDFTYVDDIVNGTIQVIDHQPEISEKGVPAKVYNIGCSHPVKLMDFISEIEKNLGIMAKKNFMPMQQGDVYQTNADTTKLEREVGYCPSVRLPEGIARFVEWYQSDKNPLKESRV</sequence>
<keyword evidence="1" id="KW-0520">NAD</keyword>
<evidence type="ECO:0000259" key="2">
    <source>
        <dbReference type="Pfam" id="PF01370"/>
    </source>
</evidence>
<reference evidence="3 7" key="2">
    <citation type="journal article" date="2019" name="Nat. Med.">
        <title>A library of human gut bacterial isolates paired with longitudinal multiomics data enables mechanistic microbiome research.</title>
        <authorList>
            <person name="Poyet M."/>
            <person name="Groussin M."/>
            <person name="Gibbons S.M."/>
            <person name="Avila-Pacheco J."/>
            <person name="Jiang X."/>
            <person name="Kearney S.M."/>
            <person name="Perrotta A.R."/>
            <person name="Berdy B."/>
            <person name="Zhao S."/>
            <person name="Lieberman T.D."/>
            <person name="Swanson P.K."/>
            <person name="Smith M."/>
            <person name="Roesemann S."/>
            <person name="Alexander J.E."/>
            <person name="Rich S.A."/>
            <person name="Livny J."/>
            <person name="Vlamakis H."/>
            <person name="Clish C."/>
            <person name="Bullock K."/>
            <person name="Deik A."/>
            <person name="Scott J."/>
            <person name="Pierce K.A."/>
            <person name="Xavier R.J."/>
            <person name="Alm E.J."/>
        </authorList>
    </citation>
    <scope>NUCLEOTIDE SEQUENCE [LARGE SCALE GENOMIC DNA]</scope>
    <source>
        <strain evidence="3 7">BIOML-A122</strain>
    </source>
</reference>
<dbReference type="InterPro" id="IPR036291">
    <property type="entry name" value="NAD(P)-bd_dom_sf"/>
</dbReference>
<dbReference type="Pfam" id="PF01370">
    <property type="entry name" value="Epimerase"/>
    <property type="match status" value="1"/>
</dbReference>
<name>A0A380Z2B3_PHOVU</name>
<feature type="domain" description="NAD-dependent epimerase/dehydratase" evidence="2">
    <location>
        <begin position="3"/>
        <end position="290"/>
    </location>
</feature>
<protein>
    <submittedName>
        <fullName evidence="5">NAD-dependent epimerase/dehydratase family protein</fullName>
    </submittedName>
</protein>
<comment type="caution">
    <text evidence="5">The sequence shown here is derived from an EMBL/GenBank/DDBJ whole genome shotgun (WGS) entry which is preliminary data.</text>
</comment>
<evidence type="ECO:0000256" key="1">
    <source>
        <dbReference type="ARBA" id="ARBA00023027"/>
    </source>
</evidence>
<dbReference type="Proteomes" id="UP001210999">
    <property type="component" value="Unassembled WGS sequence"/>
</dbReference>
<evidence type="ECO:0000313" key="4">
    <source>
        <dbReference type="EMBL" id="MDB0854050.1"/>
    </source>
</evidence>
<dbReference type="InterPro" id="IPR001509">
    <property type="entry name" value="Epimerase_deHydtase"/>
</dbReference>
<gene>
    <name evidence="5" type="ORF">DXC44_01805</name>
    <name evidence="3" type="ORF">GAY98_23085</name>
    <name evidence="4" type="ORF">PL594_21405</name>
</gene>